<evidence type="ECO:0000313" key="1">
    <source>
        <dbReference type="EMBL" id="KNZ57309.1"/>
    </source>
</evidence>
<keyword evidence="2" id="KW-1185">Reference proteome</keyword>
<dbReference type="OrthoDB" id="2502883at2759"/>
<dbReference type="EMBL" id="LAVV01007047">
    <property type="protein sequence ID" value="KNZ57309.1"/>
    <property type="molecule type" value="Genomic_DNA"/>
</dbReference>
<proteinExistence type="predicted"/>
<gene>
    <name evidence="1" type="ORF">VP01_218g7</name>
</gene>
<dbReference type="VEuPathDB" id="FungiDB:VP01_218g7"/>
<sequence length="160" mass="18162">MEKLYQAHQPNLKYEKDFLIFIDPTDPNKYIPLMLATKLGADGVSISSLPSSLLFYDLSSKKHKIDHEKSSSKIVGQLLVNLLTSENQVPSPSDGSQSSDYEVGTTTMIDYLKFTNILPSQHEENITQELMIQWGLIDGIIAQLIDNVLKYKKRLHHPKF</sequence>
<accession>A0A0L6V9B4</accession>
<organism evidence="1 2">
    <name type="scientific">Puccinia sorghi</name>
    <dbReference type="NCBI Taxonomy" id="27349"/>
    <lineage>
        <taxon>Eukaryota</taxon>
        <taxon>Fungi</taxon>
        <taxon>Dikarya</taxon>
        <taxon>Basidiomycota</taxon>
        <taxon>Pucciniomycotina</taxon>
        <taxon>Pucciniomycetes</taxon>
        <taxon>Pucciniales</taxon>
        <taxon>Pucciniaceae</taxon>
        <taxon>Puccinia</taxon>
    </lineage>
</organism>
<evidence type="ECO:0000313" key="2">
    <source>
        <dbReference type="Proteomes" id="UP000037035"/>
    </source>
</evidence>
<dbReference type="Proteomes" id="UP000037035">
    <property type="component" value="Unassembled WGS sequence"/>
</dbReference>
<reference evidence="1 2" key="1">
    <citation type="submission" date="2015-08" db="EMBL/GenBank/DDBJ databases">
        <title>Next Generation Sequencing and Analysis of the Genome of Puccinia sorghi L Schw, the Causal Agent of Maize Common Rust.</title>
        <authorList>
            <person name="Rochi L."/>
            <person name="Burguener G."/>
            <person name="Darino M."/>
            <person name="Turjanski A."/>
            <person name="Kreff E."/>
            <person name="Dieguez M.J."/>
            <person name="Sacco F."/>
        </authorList>
    </citation>
    <scope>NUCLEOTIDE SEQUENCE [LARGE SCALE GENOMIC DNA]</scope>
    <source>
        <strain evidence="1 2">RO10H11247</strain>
    </source>
</reference>
<protein>
    <submittedName>
        <fullName evidence="1">Uncharacterized protein</fullName>
    </submittedName>
</protein>
<name>A0A0L6V9B4_9BASI</name>
<dbReference type="AlphaFoldDB" id="A0A0L6V9B4"/>
<comment type="caution">
    <text evidence="1">The sequence shown here is derived from an EMBL/GenBank/DDBJ whole genome shotgun (WGS) entry which is preliminary data.</text>
</comment>